<dbReference type="InterPro" id="IPR013786">
    <property type="entry name" value="AcylCoA_DH/ox_N"/>
</dbReference>
<keyword evidence="10" id="KW-1185">Reference proteome</keyword>
<evidence type="ECO:0000256" key="3">
    <source>
        <dbReference type="ARBA" id="ARBA00022630"/>
    </source>
</evidence>
<evidence type="ECO:0000313" key="9">
    <source>
        <dbReference type="EMBL" id="ODQ91472.1"/>
    </source>
</evidence>
<dbReference type="Proteomes" id="UP000094053">
    <property type="component" value="Unassembled WGS sequence"/>
</dbReference>
<gene>
    <name evidence="9" type="ORF">BHQ18_05070</name>
</gene>
<keyword evidence="4" id="KW-0274">FAD</keyword>
<reference evidence="10" key="1">
    <citation type="submission" date="2016-09" db="EMBL/GenBank/DDBJ databases">
        <authorList>
            <person name="Greninger A.L."/>
            <person name="Jerome K.R."/>
            <person name="Mcnair B."/>
            <person name="Wallis C."/>
            <person name="Fang F."/>
        </authorList>
    </citation>
    <scope>NUCLEOTIDE SEQUENCE [LARGE SCALE GENOMIC DNA]</scope>
    <source>
        <strain evidence="10">M6</strain>
    </source>
</reference>
<comment type="similarity">
    <text evidence="2">Belongs to the acyl-CoA dehydrogenase family.</text>
</comment>
<dbReference type="FunFam" id="2.40.110.10:FF:000011">
    <property type="entry name" value="Acyl-CoA dehydrogenase FadE34"/>
    <property type="match status" value="1"/>
</dbReference>
<dbReference type="SUPFAM" id="SSF47203">
    <property type="entry name" value="Acyl-CoA dehydrogenase C-terminal domain-like"/>
    <property type="match status" value="2"/>
</dbReference>
<dbReference type="RefSeq" id="WP_069412495.1">
    <property type="nucleotide sequence ID" value="NZ_JACKUL010000008.1"/>
</dbReference>
<dbReference type="SUPFAM" id="SSF56645">
    <property type="entry name" value="Acyl-CoA dehydrogenase NM domain-like"/>
    <property type="match status" value="2"/>
</dbReference>
<keyword evidence="5" id="KW-0560">Oxidoreductase</keyword>
<dbReference type="EMBL" id="MIHA01000003">
    <property type="protein sequence ID" value="ODQ91472.1"/>
    <property type="molecule type" value="Genomic_DNA"/>
</dbReference>
<keyword evidence="3" id="KW-0285">Flavoprotein</keyword>
<proteinExistence type="inferred from homology"/>
<dbReference type="Gene3D" id="2.40.110.10">
    <property type="entry name" value="Butyryl-CoA Dehydrogenase, subunit A, domain 2"/>
    <property type="match status" value="1"/>
</dbReference>
<evidence type="ECO:0000256" key="1">
    <source>
        <dbReference type="ARBA" id="ARBA00001974"/>
    </source>
</evidence>
<dbReference type="GO" id="GO:0016627">
    <property type="term" value="F:oxidoreductase activity, acting on the CH-CH group of donors"/>
    <property type="evidence" value="ECO:0007669"/>
    <property type="project" value="InterPro"/>
</dbReference>
<dbReference type="Pfam" id="PF02770">
    <property type="entry name" value="Acyl-CoA_dh_M"/>
    <property type="match status" value="1"/>
</dbReference>
<dbReference type="Pfam" id="PF02771">
    <property type="entry name" value="Acyl-CoA_dh_N"/>
    <property type="match status" value="1"/>
</dbReference>
<accession>A0A1E3RPY1</accession>
<dbReference type="Gene3D" id="1.20.140.10">
    <property type="entry name" value="Butyryl-CoA Dehydrogenase, subunit A, domain 3"/>
    <property type="match status" value="2"/>
</dbReference>
<evidence type="ECO:0000259" key="7">
    <source>
        <dbReference type="Pfam" id="PF02770"/>
    </source>
</evidence>
<evidence type="ECO:0000256" key="4">
    <source>
        <dbReference type="ARBA" id="ARBA00022827"/>
    </source>
</evidence>
<dbReference type="InterPro" id="IPR052161">
    <property type="entry name" value="Mycobact_Acyl-CoA_DH"/>
</dbReference>
<dbReference type="InterPro" id="IPR037069">
    <property type="entry name" value="AcylCoA_DH/ox_N_sf"/>
</dbReference>
<feature type="domain" description="Acyl-CoA dehydrogenase/oxidase C-terminal" evidence="6">
    <location>
        <begin position="566"/>
        <end position="722"/>
    </location>
</feature>
<dbReference type="InterPro" id="IPR006091">
    <property type="entry name" value="Acyl-CoA_Oxase/DH_mid-dom"/>
</dbReference>
<evidence type="ECO:0000259" key="8">
    <source>
        <dbReference type="Pfam" id="PF02771"/>
    </source>
</evidence>
<comment type="caution">
    <text evidence="9">The sequence shown here is derived from an EMBL/GenBank/DDBJ whole genome shotgun (WGS) entry which is preliminary data.</text>
</comment>
<dbReference type="STRING" id="1776.BHQ18_05070"/>
<dbReference type="InterPro" id="IPR036250">
    <property type="entry name" value="AcylCo_DH-like_C"/>
</dbReference>
<dbReference type="Pfam" id="PF00441">
    <property type="entry name" value="Acyl-CoA_dh_1"/>
    <property type="match status" value="2"/>
</dbReference>
<organism evidence="9 10">
    <name type="scientific">Mycolicibacterium flavescens</name>
    <name type="common">Mycobacterium flavescens</name>
    <dbReference type="NCBI Taxonomy" id="1776"/>
    <lineage>
        <taxon>Bacteria</taxon>
        <taxon>Bacillati</taxon>
        <taxon>Actinomycetota</taxon>
        <taxon>Actinomycetes</taxon>
        <taxon>Mycobacteriales</taxon>
        <taxon>Mycobacteriaceae</taxon>
        <taxon>Mycolicibacterium</taxon>
    </lineage>
</organism>
<dbReference type="PANTHER" id="PTHR43292:SF4">
    <property type="entry name" value="ACYL-COA DEHYDROGENASE FADE34"/>
    <property type="match status" value="1"/>
</dbReference>
<dbReference type="PANTHER" id="PTHR43292">
    <property type="entry name" value="ACYL-COA DEHYDROGENASE"/>
    <property type="match status" value="1"/>
</dbReference>
<dbReference type="InterPro" id="IPR009075">
    <property type="entry name" value="AcylCo_DH/oxidase_C"/>
</dbReference>
<dbReference type="Gene3D" id="1.10.540.10">
    <property type="entry name" value="Acyl-CoA dehydrogenase/oxidase, N-terminal domain"/>
    <property type="match status" value="2"/>
</dbReference>
<dbReference type="AlphaFoldDB" id="A0A1E3RPY1"/>
<dbReference type="InterPro" id="IPR009100">
    <property type="entry name" value="AcylCoA_DH/oxidase_NM_dom_sf"/>
</dbReference>
<dbReference type="OrthoDB" id="3964153at2"/>
<dbReference type="GO" id="GO:0050660">
    <property type="term" value="F:flavin adenine dinucleotide binding"/>
    <property type="evidence" value="ECO:0007669"/>
    <property type="project" value="InterPro"/>
</dbReference>
<evidence type="ECO:0000259" key="6">
    <source>
        <dbReference type="Pfam" id="PF00441"/>
    </source>
</evidence>
<evidence type="ECO:0000313" key="10">
    <source>
        <dbReference type="Proteomes" id="UP000094053"/>
    </source>
</evidence>
<dbReference type="InterPro" id="IPR046373">
    <property type="entry name" value="Acyl-CoA_Oxase/DH_mid-dom_sf"/>
</dbReference>
<feature type="domain" description="Acyl-CoA dehydrogenase/oxidase C-terminal" evidence="6">
    <location>
        <begin position="206"/>
        <end position="344"/>
    </location>
</feature>
<evidence type="ECO:0000256" key="5">
    <source>
        <dbReference type="ARBA" id="ARBA00023002"/>
    </source>
</evidence>
<feature type="domain" description="Acyl-CoA oxidase/dehydrogenase middle" evidence="7">
    <location>
        <begin position="460"/>
        <end position="552"/>
    </location>
</feature>
<sequence length="735" mass="78172">MPLALTEDHSELADVAKSLVTGRGGTAAARRILLDPDDDGRWWQNDALWKEIVSTGWLGLHIDERYDGQGYGLPELTIVLEQLGRAAIAGPFLPTVAASAVIAEVGTEDQRQRWLPKLVSGDVVAAIGTTSNATMSGAAVVADAVATLGERRADIFLIPVGGDLVLIEAGDAVSTTRSDSVDQVMRPITVVTLTEAPVAERFPGAARGAVQTMRLLAAAEATGGLAACTEMASIYAATREQFGRPIGSFQAIKHHCANMLVDTELAVSATWDAARAPASEAELAVTMAAGHVLPAYQRVALKNIQIHGGIGYTWEHDAHLYVRRATVLLAFAGGEDALREDVAALQIGGARQGTSLGLPPEAEQYRQAVQDFRAELANTEPAEQQKLWARTGYLVPHWPKPYGRAAGSVEQLIIEQELDGVERPSLGLGEWMVPTVLQHGSPEQIDRFMWPSLEGEVRWCQLFSEPGAGSDAAAVSTRAVPTEGGWILTGQKVWTSDAVNCQLGLATVRTDTNVPKHKGITAMIIDMSAPGVEIRPLREITGEALFNEVFFNEVFVADDRVVGEVNNGWRVAMAALGNERVSIGGGSVTMVAEDLLDLLARHRRDDHRLAGEVGALLIESYALATVNLRQAARAVFESGPGIEGNIAKLFGAEHAQRVAELALRIAGPALLTGPDGNPAADGDPLGRQAAGTVVHDYLFSRCLTIAGGTSEVVRNLIAERILGLPRDPAPAPTTT</sequence>
<protein>
    <submittedName>
        <fullName evidence="9">Acyl-CoA dehydrogenase</fullName>
    </submittedName>
</protein>
<evidence type="ECO:0000256" key="2">
    <source>
        <dbReference type="ARBA" id="ARBA00009347"/>
    </source>
</evidence>
<comment type="cofactor">
    <cofactor evidence="1">
        <name>FAD</name>
        <dbReference type="ChEBI" id="CHEBI:57692"/>
    </cofactor>
</comment>
<feature type="domain" description="Acyl-CoA dehydrogenase/oxidase N-terminal" evidence="8">
    <location>
        <begin position="43"/>
        <end position="122"/>
    </location>
</feature>
<name>A0A1E3RPY1_MYCFV</name>
<dbReference type="GO" id="GO:0005886">
    <property type="term" value="C:plasma membrane"/>
    <property type="evidence" value="ECO:0007669"/>
    <property type="project" value="TreeGrafter"/>
</dbReference>